<dbReference type="EMBL" id="JAXCGZ010019280">
    <property type="protein sequence ID" value="KAK7066284.1"/>
    <property type="molecule type" value="Genomic_DNA"/>
</dbReference>
<organism evidence="1 2">
    <name type="scientific">Halocaridina rubra</name>
    <name type="common">Hawaiian red shrimp</name>
    <dbReference type="NCBI Taxonomy" id="373956"/>
    <lineage>
        <taxon>Eukaryota</taxon>
        <taxon>Metazoa</taxon>
        <taxon>Ecdysozoa</taxon>
        <taxon>Arthropoda</taxon>
        <taxon>Crustacea</taxon>
        <taxon>Multicrustacea</taxon>
        <taxon>Malacostraca</taxon>
        <taxon>Eumalacostraca</taxon>
        <taxon>Eucarida</taxon>
        <taxon>Decapoda</taxon>
        <taxon>Pleocyemata</taxon>
        <taxon>Caridea</taxon>
        <taxon>Atyoidea</taxon>
        <taxon>Atyidae</taxon>
        <taxon>Halocaridina</taxon>
    </lineage>
</organism>
<proteinExistence type="predicted"/>
<dbReference type="Proteomes" id="UP001381693">
    <property type="component" value="Unassembled WGS sequence"/>
</dbReference>
<reference evidence="1 2" key="1">
    <citation type="submission" date="2023-11" db="EMBL/GenBank/DDBJ databases">
        <title>Halocaridina rubra genome assembly.</title>
        <authorList>
            <person name="Smith C."/>
        </authorList>
    </citation>
    <scope>NUCLEOTIDE SEQUENCE [LARGE SCALE GENOMIC DNA]</scope>
    <source>
        <strain evidence="1">EP-1</strain>
        <tissue evidence="1">Whole</tissue>
    </source>
</reference>
<evidence type="ECO:0000313" key="2">
    <source>
        <dbReference type="Proteomes" id="UP001381693"/>
    </source>
</evidence>
<accession>A0AAN8WRU7</accession>
<feature type="non-terminal residue" evidence="1">
    <location>
        <position position="61"/>
    </location>
</feature>
<sequence length="61" mass="7109">MDEWLKLTIHWVIGLEAWSERPDRMEVLPPTHYPTAPQDQLCRGEETMEDGSHMMALTATR</sequence>
<gene>
    <name evidence="1" type="ORF">SK128_021801</name>
</gene>
<name>A0AAN8WRU7_HALRR</name>
<comment type="caution">
    <text evidence="1">The sequence shown here is derived from an EMBL/GenBank/DDBJ whole genome shotgun (WGS) entry which is preliminary data.</text>
</comment>
<evidence type="ECO:0000313" key="1">
    <source>
        <dbReference type="EMBL" id="KAK7066284.1"/>
    </source>
</evidence>
<keyword evidence="2" id="KW-1185">Reference proteome</keyword>
<dbReference type="AlphaFoldDB" id="A0AAN8WRU7"/>
<protein>
    <submittedName>
        <fullName evidence="1">Uncharacterized protein</fullName>
    </submittedName>
</protein>